<accession>A0A7W6IJH9</accession>
<organism evidence="2 3">
    <name type="scientific">Devosia subaequoris</name>
    <dbReference type="NCBI Taxonomy" id="395930"/>
    <lineage>
        <taxon>Bacteria</taxon>
        <taxon>Pseudomonadati</taxon>
        <taxon>Pseudomonadota</taxon>
        <taxon>Alphaproteobacteria</taxon>
        <taxon>Hyphomicrobiales</taxon>
        <taxon>Devosiaceae</taxon>
        <taxon>Devosia</taxon>
    </lineage>
</organism>
<name>A0A7W6IJH9_9HYPH</name>
<sequence length="196" mass="20131">MTTLLTILTPGFADWETALLNAGAREYYRLDTRFATPGGEPVTSAGGLSVAPQLAVEEIDPSDYDALLVNGGSIWQQPDAPDLTELLQSAHAAGTVIGGICDGVIPMARAGLLDDRRHTANGPESLPDTGYSGGALFVGSPRAVLDRGIITAPGTAPVSFMGAVLEALGLRTGDLDFYLGLYAAEHQAGSSSAASS</sequence>
<dbReference type="SUPFAM" id="SSF52317">
    <property type="entry name" value="Class I glutamine amidotransferase-like"/>
    <property type="match status" value="1"/>
</dbReference>
<gene>
    <name evidence="2" type="ORF">GGR20_000293</name>
</gene>
<dbReference type="Pfam" id="PF01965">
    <property type="entry name" value="DJ-1_PfpI"/>
    <property type="match status" value="1"/>
</dbReference>
<feature type="domain" description="DJ-1/PfpI" evidence="1">
    <location>
        <begin position="5"/>
        <end position="166"/>
    </location>
</feature>
<keyword evidence="2" id="KW-0378">Hydrolase</keyword>
<dbReference type="InterPro" id="IPR052158">
    <property type="entry name" value="INH-QAR"/>
</dbReference>
<keyword evidence="3" id="KW-1185">Reference proteome</keyword>
<dbReference type="EMBL" id="JACIEW010000001">
    <property type="protein sequence ID" value="MBB4050675.1"/>
    <property type="molecule type" value="Genomic_DNA"/>
</dbReference>
<evidence type="ECO:0000259" key="1">
    <source>
        <dbReference type="Pfam" id="PF01965"/>
    </source>
</evidence>
<dbReference type="GO" id="GO:0006508">
    <property type="term" value="P:proteolysis"/>
    <property type="evidence" value="ECO:0007669"/>
    <property type="project" value="UniProtKB-KW"/>
</dbReference>
<dbReference type="Proteomes" id="UP000547011">
    <property type="component" value="Unassembled WGS sequence"/>
</dbReference>
<protein>
    <submittedName>
        <fullName evidence="2">Putative intracellular protease/amidase</fullName>
    </submittedName>
</protein>
<proteinExistence type="predicted"/>
<keyword evidence="2" id="KW-0645">Protease</keyword>
<dbReference type="Gene3D" id="3.40.50.880">
    <property type="match status" value="1"/>
</dbReference>
<evidence type="ECO:0000313" key="2">
    <source>
        <dbReference type="EMBL" id="MBB4050675.1"/>
    </source>
</evidence>
<dbReference type="PANTHER" id="PTHR43130">
    <property type="entry name" value="ARAC-FAMILY TRANSCRIPTIONAL REGULATOR"/>
    <property type="match status" value="1"/>
</dbReference>
<comment type="caution">
    <text evidence="2">The sequence shown here is derived from an EMBL/GenBank/DDBJ whole genome shotgun (WGS) entry which is preliminary data.</text>
</comment>
<evidence type="ECO:0000313" key="3">
    <source>
        <dbReference type="Proteomes" id="UP000547011"/>
    </source>
</evidence>
<dbReference type="RefSeq" id="WP_183309462.1">
    <property type="nucleotide sequence ID" value="NZ_JACIEW010000001.1"/>
</dbReference>
<dbReference type="GO" id="GO:0008233">
    <property type="term" value="F:peptidase activity"/>
    <property type="evidence" value="ECO:0007669"/>
    <property type="project" value="UniProtKB-KW"/>
</dbReference>
<dbReference type="PANTHER" id="PTHR43130:SF3">
    <property type="entry name" value="HTH-TYPE TRANSCRIPTIONAL REGULATOR RV1931C"/>
    <property type="match status" value="1"/>
</dbReference>
<reference evidence="2 3" key="1">
    <citation type="submission" date="2020-08" db="EMBL/GenBank/DDBJ databases">
        <title>Genomic Encyclopedia of Type Strains, Phase IV (KMG-IV): sequencing the most valuable type-strain genomes for metagenomic binning, comparative biology and taxonomic classification.</title>
        <authorList>
            <person name="Goeker M."/>
        </authorList>
    </citation>
    <scope>NUCLEOTIDE SEQUENCE [LARGE SCALE GENOMIC DNA]</scope>
    <source>
        <strain evidence="2 3">DSM 23447</strain>
    </source>
</reference>
<dbReference type="AlphaFoldDB" id="A0A7W6IJH9"/>
<dbReference type="InterPro" id="IPR002818">
    <property type="entry name" value="DJ-1/PfpI"/>
</dbReference>
<dbReference type="InterPro" id="IPR029062">
    <property type="entry name" value="Class_I_gatase-like"/>
</dbReference>